<dbReference type="InterPro" id="IPR035985">
    <property type="entry name" value="Ubiquitin-activating_enz"/>
</dbReference>
<organism evidence="1 2">
    <name type="scientific">Saguinus oedipus</name>
    <name type="common">Cotton-top tamarin</name>
    <name type="synonym">Oedipomidas oedipus</name>
    <dbReference type="NCBI Taxonomy" id="9490"/>
    <lineage>
        <taxon>Eukaryota</taxon>
        <taxon>Metazoa</taxon>
        <taxon>Chordata</taxon>
        <taxon>Craniata</taxon>
        <taxon>Vertebrata</taxon>
        <taxon>Euteleostomi</taxon>
        <taxon>Mammalia</taxon>
        <taxon>Eutheria</taxon>
        <taxon>Euarchontoglires</taxon>
        <taxon>Primates</taxon>
        <taxon>Haplorrhini</taxon>
        <taxon>Platyrrhini</taxon>
        <taxon>Cebidae</taxon>
        <taxon>Callitrichinae</taxon>
        <taxon>Saguinus</taxon>
    </lineage>
</organism>
<feature type="non-terminal residue" evidence="1">
    <location>
        <position position="1"/>
    </location>
</feature>
<evidence type="ECO:0000313" key="2">
    <source>
        <dbReference type="Proteomes" id="UP001266305"/>
    </source>
</evidence>
<comment type="caution">
    <text evidence="1">The sequence shown here is derived from an EMBL/GenBank/DDBJ whole genome shotgun (WGS) entry which is preliminary data.</text>
</comment>
<gene>
    <name evidence="1" type="primary">UBA1_4</name>
    <name evidence="1" type="ORF">P7K49_039950</name>
</gene>
<evidence type="ECO:0000313" key="1">
    <source>
        <dbReference type="EMBL" id="KAK2081889.1"/>
    </source>
</evidence>
<reference evidence="1 2" key="1">
    <citation type="submission" date="2023-05" db="EMBL/GenBank/DDBJ databases">
        <title>B98-5 Cell Line De Novo Hybrid Assembly: An Optical Mapping Approach.</title>
        <authorList>
            <person name="Kananen K."/>
            <person name="Auerbach J.A."/>
            <person name="Kautto E."/>
            <person name="Blachly J.S."/>
        </authorList>
    </citation>
    <scope>NUCLEOTIDE SEQUENCE [LARGE SCALE GENOMIC DNA]</scope>
    <source>
        <strain evidence="1">B95-8</strain>
        <tissue evidence="1">Cell line</tissue>
    </source>
</reference>
<keyword evidence="2" id="KW-1185">Reference proteome</keyword>
<dbReference type="EMBL" id="JASSZA010000051">
    <property type="protein sequence ID" value="KAK2081889.1"/>
    <property type="molecule type" value="Genomic_DNA"/>
</dbReference>
<proteinExistence type="predicted"/>
<name>A0ABQ9TAY0_SAGOE</name>
<dbReference type="Proteomes" id="UP001266305">
    <property type="component" value="Unassembled WGS sequence"/>
</dbReference>
<dbReference type="SUPFAM" id="SSF69572">
    <property type="entry name" value="Activating enzymes of the ubiquitin-like proteins"/>
    <property type="match status" value="1"/>
</dbReference>
<sequence length="95" mass="10113">LQGLGVEIAKNIILSGVKSVTLHDQRTAQRDDLSSQEDPTELVTLAQAVNAQALPTVRQGNLDVDLIWKHAYVAAGDLAPINAFIGGLVAQEVIK</sequence>
<protein>
    <submittedName>
        <fullName evidence="1">E1 ubiquitin-activating protein</fullName>
    </submittedName>
</protein>
<feature type="non-terminal residue" evidence="1">
    <location>
        <position position="95"/>
    </location>
</feature>
<accession>A0ABQ9TAY0</accession>
<dbReference type="Gene3D" id="3.40.50.720">
    <property type="entry name" value="NAD(P)-binding Rossmann-like Domain"/>
    <property type="match status" value="2"/>
</dbReference>